<organism evidence="1">
    <name type="scientific">marine sediment metagenome</name>
    <dbReference type="NCBI Taxonomy" id="412755"/>
    <lineage>
        <taxon>unclassified sequences</taxon>
        <taxon>metagenomes</taxon>
        <taxon>ecological metagenomes</taxon>
    </lineage>
</organism>
<gene>
    <name evidence="1" type="ORF">LCGC14_0142210</name>
</gene>
<name>A0A0F9XIF6_9ZZZZ</name>
<dbReference type="AlphaFoldDB" id="A0A0F9XIF6"/>
<protein>
    <submittedName>
        <fullName evidence="1">Uncharacterized protein</fullName>
    </submittedName>
</protein>
<proteinExistence type="predicted"/>
<comment type="caution">
    <text evidence="1">The sequence shown here is derived from an EMBL/GenBank/DDBJ whole genome shotgun (WGS) entry which is preliminary data.</text>
</comment>
<evidence type="ECO:0000313" key="1">
    <source>
        <dbReference type="EMBL" id="KKN98976.1"/>
    </source>
</evidence>
<dbReference type="EMBL" id="LAZR01000049">
    <property type="protein sequence ID" value="KKN98976.1"/>
    <property type="molecule type" value="Genomic_DNA"/>
</dbReference>
<sequence length="79" mass="8577">MKSRKCDICNEGINSEDKGSVSFGIYDLCGNCVAMVRMATCLKCNGTGKVRVRDNDASCAQATCGENRRVSKTIDCDRC</sequence>
<accession>A0A0F9XIF6</accession>
<reference evidence="1" key="1">
    <citation type="journal article" date="2015" name="Nature">
        <title>Complex archaea that bridge the gap between prokaryotes and eukaryotes.</title>
        <authorList>
            <person name="Spang A."/>
            <person name="Saw J.H."/>
            <person name="Jorgensen S.L."/>
            <person name="Zaremba-Niedzwiedzka K."/>
            <person name="Martijn J."/>
            <person name="Lind A.E."/>
            <person name="van Eijk R."/>
            <person name="Schleper C."/>
            <person name="Guy L."/>
            <person name="Ettema T.J."/>
        </authorList>
    </citation>
    <scope>NUCLEOTIDE SEQUENCE</scope>
</reference>